<organism evidence="10 11">
    <name type="scientific">Vibrio mimicus VM603</name>
    <dbReference type="NCBI Taxonomy" id="671074"/>
    <lineage>
        <taxon>Bacteria</taxon>
        <taxon>Pseudomonadati</taxon>
        <taxon>Pseudomonadota</taxon>
        <taxon>Gammaproteobacteria</taxon>
        <taxon>Vibrionales</taxon>
        <taxon>Vibrionaceae</taxon>
        <taxon>Vibrio</taxon>
    </lineage>
</organism>
<keyword evidence="2" id="KW-0698">rRNA processing</keyword>
<dbReference type="InterPro" id="IPR020103">
    <property type="entry name" value="PsdUridine_synth_cat_dom_sf"/>
</dbReference>
<dbReference type="EC" id="5.4.99.-" evidence="8"/>
<evidence type="ECO:0000256" key="8">
    <source>
        <dbReference type="RuleBase" id="RU003887"/>
    </source>
</evidence>
<name>D2YCC2_VIBMI</name>
<dbReference type="PANTHER" id="PTHR47683">
    <property type="entry name" value="PSEUDOURIDINE SYNTHASE FAMILY PROTEIN-RELATED"/>
    <property type="match status" value="1"/>
</dbReference>
<dbReference type="InterPro" id="IPR006145">
    <property type="entry name" value="PsdUridine_synth_RsuA/RluA"/>
</dbReference>
<evidence type="ECO:0000259" key="9">
    <source>
        <dbReference type="SMART" id="SM00363"/>
    </source>
</evidence>
<evidence type="ECO:0000256" key="3">
    <source>
        <dbReference type="ARBA" id="ARBA00022884"/>
    </source>
</evidence>
<dbReference type="NCBIfam" id="NF008097">
    <property type="entry name" value="PRK10839.1"/>
    <property type="match status" value="1"/>
</dbReference>
<evidence type="ECO:0000313" key="10">
    <source>
        <dbReference type="EMBL" id="EEW07619.1"/>
    </source>
</evidence>
<dbReference type="InterPro" id="IPR036986">
    <property type="entry name" value="S4_RNA-bd_sf"/>
</dbReference>
<protein>
    <recommendedName>
        <fullName evidence="8">Pseudouridine synthase</fullName>
        <ecNumber evidence="8">5.4.99.-</ecNumber>
    </recommendedName>
</protein>
<comment type="caution">
    <text evidence="10">The sequence shown here is derived from an EMBL/GenBank/DDBJ whole genome shotgun (WGS) entry which is preliminary data.</text>
</comment>
<comment type="similarity">
    <text evidence="1 8">Belongs to the pseudouridine synthase RsuA family.</text>
</comment>
<dbReference type="PROSITE" id="PS01149">
    <property type="entry name" value="PSI_RSU"/>
    <property type="match status" value="1"/>
</dbReference>
<comment type="catalytic activity">
    <reaction evidence="5">
        <text>uridine(516) in 16S rRNA = pseudouridine(516) in 16S rRNA</text>
        <dbReference type="Rhea" id="RHEA:38867"/>
        <dbReference type="Rhea" id="RHEA-COMP:10089"/>
        <dbReference type="Rhea" id="RHEA-COMP:10090"/>
        <dbReference type="ChEBI" id="CHEBI:65314"/>
        <dbReference type="ChEBI" id="CHEBI:65315"/>
        <dbReference type="EC" id="5.4.99.19"/>
    </reaction>
</comment>
<dbReference type="SUPFAM" id="SSF55174">
    <property type="entry name" value="Alpha-L RNA-binding motif"/>
    <property type="match status" value="1"/>
</dbReference>
<dbReference type="FunFam" id="3.30.70.1560:FF:000001">
    <property type="entry name" value="Pseudouridine synthase"/>
    <property type="match status" value="1"/>
</dbReference>
<dbReference type="CDD" id="cd00165">
    <property type="entry name" value="S4"/>
    <property type="match status" value="1"/>
</dbReference>
<feature type="domain" description="RNA-binding S4" evidence="9">
    <location>
        <begin position="27"/>
        <end position="85"/>
    </location>
</feature>
<reference evidence="10 11" key="1">
    <citation type="journal article" date="2009" name="BMC Evol. Biol.">
        <title>Genomic taxonomy of Vibrios.</title>
        <authorList>
            <person name="Thompson C.C."/>
            <person name="Vicente A.C."/>
            <person name="Souza R.C."/>
            <person name="Vasconcelos A.T."/>
            <person name="Vesth T."/>
            <person name="Alves N.Jr."/>
            <person name="Ussery D.W."/>
            <person name="Iida T."/>
            <person name="Thompson F.L."/>
        </authorList>
    </citation>
    <scope>NUCLEOTIDE SEQUENCE [LARGE SCALE GENOMIC DNA]</scope>
    <source>
        <strain evidence="10 11">VM603</strain>
    </source>
</reference>
<dbReference type="PANTHER" id="PTHR47683:SF4">
    <property type="entry name" value="PSEUDOURIDINE SYNTHASE"/>
    <property type="match status" value="1"/>
</dbReference>
<dbReference type="Gene3D" id="3.30.70.580">
    <property type="entry name" value="Pseudouridine synthase I, catalytic domain, N-terminal subdomain"/>
    <property type="match status" value="1"/>
</dbReference>
<evidence type="ECO:0000256" key="7">
    <source>
        <dbReference type="PROSITE-ProRule" id="PRU00182"/>
    </source>
</evidence>
<dbReference type="GO" id="GO:0160136">
    <property type="term" value="F:16S rRNA pseudouridine(516) synthase activity"/>
    <property type="evidence" value="ECO:0007669"/>
    <property type="project" value="UniProtKB-EC"/>
</dbReference>
<dbReference type="InterPro" id="IPR042092">
    <property type="entry name" value="PsdUridine_s_RsuA/RluB/E/F_cat"/>
</dbReference>
<evidence type="ECO:0000313" key="11">
    <source>
        <dbReference type="Proteomes" id="UP000004827"/>
    </source>
</evidence>
<dbReference type="SUPFAM" id="SSF55120">
    <property type="entry name" value="Pseudouridine synthase"/>
    <property type="match status" value="1"/>
</dbReference>
<dbReference type="Gene3D" id="3.10.290.10">
    <property type="entry name" value="RNA-binding S4 domain"/>
    <property type="match status" value="1"/>
</dbReference>
<dbReference type="GO" id="GO:0003723">
    <property type="term" value="F:RNA binding"/>
    <property type="evidence" value="ECO:0007669"/>
    <property type="project" value="UniProtKB-KW"/>
</dbReference>
<accession>D2YCC2</accession>
<evidence type="ECO:0000256" key="2">
    <source>
        <dbReference type="ARBA" id="ARBA00022552"/>
    </source>
</evidence>
<comment type="function">
    <text evidence="6">Responsible for synthesis of pseudouridine from uracil-516 in 16S ribosomal RNA.</text>
</comment>
<dbReference type="Pfam" id="PF01479">
    <property type="entry name" value="S4"/>
    <property type="match status" value="1"/>
</dbReference>
<dbReference type="AlphaFoldDB" id="D2YCC2"/>
<keyword evidence="4 8" id="KW-0413">Isomerase</keyword>
<keyword evidence="3 7" id="KW-0694">RNA-binding</keyword>
<dbReference type="Gene3D" id="3.30.70.1560">
    <property type="entry name" value="Alpha-L RNA-binding motif"/>
    <property type="match status" value="1"/>
</dbReference>
<dbReference type="SMART" id="SM00363">
    <property type="entry name" value="S4"/>
    <property type="match status" value="1"/>
</dbReference>
<dbReference type="InterPro" id="IPR050343">
    <property type="entry name" value="RsuA_PseudoU_synthase"/>
</dbReference>
<evidence type="ECO:0000256" key="5">
    <source>
        <dbReference type="ARBA" id="ARBA00036749"/>
    </source>
</evidence>
<dbReference type="EMBL" id="ACYU01000040">
    <property type="protein sequence ID" value="EEW07619.1"/>
    <property type="molecule type" value="Genomic_DNA"/>
</dbReference>
<dbReference type="GO" id="GO:0005829">
    <property type="term" value="C:cytosol"/>
    <property type="evidence" value="ECO:0007669"/>
    <property type="project" value="UniProtKB-ARBA"/>
</dbReference>
<evidence type="ECO:0000256" key="4">
    <source>
        <dbReference type="ARBA" id="ARBA00023235"/>
    </source>
</evidence>
<sequence length="257" mass="29416">MRDMQLRWVIVVTGLYNSRLQADEVSMRLDKFLCDALGTTRKEATMLLKSGEVTVDDLVQKSGAFKLKETSRVEWQGREITAHGPRYIMMHKPDGVVCSHEDGFNQTAFILLDEVNIQDLHFAGRLDVDTTGLLLITDDGQWSHRVTSPKHKCEKTYRVWLADPIQADYAEQFTNGIELRGERELTLPAQLEVVSETEVLLTIHEGKYHQVKRMFAALGNKVIGLHRERIGQITLDESLEPGEYRYLTEEEIASVWK</sequence>
<dbReference type="InterPro" id="IPR002942">
    <property type="entry name" value="S4_RNA-bd"/>
</dbReference>
<evidence type="ECO:0000256" key="6">
    <source>
        <dbReference type="ARBA" id="ARBA00037590"/>
    </source>
</evidence>
<gene>
    <name evidence="10" type="ORF">VMB_11690</name>
</gene>
<dbReference type="CDD" id="cd02553">
    <property type="entry name" value="PseudoU_synth_RsuA"/>
    <property type="match status" value="1"/>
</dbReference>
<dbReference type="InterPro" id="IPR020094">
    <property type="entry name" value="TruA/RsuA/RluB/E/F_N"/>
</dbReference>
<evidence type="ECO:0000256" key="1">
    <source>
        <dbReference type="ARBA" id="ARBA00008348"/>
    </source>
</evidence>
<dbReference type="Proteomes" id="UP000004827">
    <property type="component" value="Unassembled WGS sequence"/>
</dbReference>
<dbReference type="PROSITE" id="PS50889">
    <property type="entry name" value="S4"/>
    <property type="match status" value="1"/>
</dbReference>
<dbReference type="InterPro" id="IPR018496">
    <property type="entry name" value="PsdUridine_synth_RsuA/RluB_CS"/>
</dbReference>
<dbReference type="InterPro" id="IPR000748">
    <property type="entry name" value="PsdUridine_synth_RsuA/RluB/E/F"/>
</dbReference>
<dbReference type="Pfam" id="PF00849">
    <property type="entry name" value="PseudoU_synth_2"/>
    <property type="match status" value="1"/>
</dbReference>
<dbReference type="NCBIfam" id="TIGR00093">
    <property type="entry name" value="pseudouridine synthase"/>
    <property type="match status" value="1"/>
</dbReference>
<dbReference type="GO" id="GO:0000455">
    <property type="term" value="P:enzyme-directed rRNA pseudouridine synthesis"/>
    <property type="evidence" value="ECO:0007669"/>
    <property type="project" value="UniProtKB-ARBA"/>
</dbReference>
<proteinExistence type="inferred from homology"/>